<dbReference type="InterPro" id="IPR041577">
    <property type="entry name" value="RT_RNaseH_2"/>
</dbReference>
<dbReference type="Pfam" id="PF08284">
    <property type="entry name" value="RVP_2"/>
    <property type="match status" value="1"/>
</dbReference>
<keyword evidence="8" id="KW-0548">Nucleotidyltransferase</keyword>
<evidence type="ECO:0000256" key="2">
    <source>
        <dbReference type="ARBA" id="ARBA00022723"/>
    </source>
</evidence>
<keyword evidence="6" id="KW-0229">DNA integration</keyword>
<feature type="domain" description="Tf2-1-like SH3-like" evidence="15">
    <location>
        <begin position="630"/>
        <end position="692"/>
    </location>
</feature>
<evidence type="ECO:0000313" key="16">
    <source>
        <dbReference type="EMBL" id="GEX64866.1"/>
    </source>
</evidence>
<evidence type="ECO:0000256" key="4">
    <source>
        <dbReference type="ARBA" id="ARBA00022801"/>
    </source>
</evidence>
<dbReference type="InterPro" id="IPR050951">
    <property type="entry name" value="Retrovirus_Pol_polyprotein"/>
</dbReference>
<dbReference type="GO" id="GO:0006508">
    <property type="term" value="P:proteolysis"/>
    <property type="evidence" value="ECO:0007669"/>
    <property type="project" value="UniProtKB-KW"/>
</dbReference>
<evidence type="ECO:0000256" key="7">
    <source>
        <dbReference type="ARBA" id="ARBA00022918"/>
    </source>
</evidence>
<keyword evidence="3" id="KW-0064">Aspartyl protease</keyword>
<sequence>MERALKLMAEVYCPMTKIQKMKSEQWNLTVKNNDLAAYTQRFQELTMMCTKMVPEEEDRVEKSIGDYSMKNAKNKRKFDSSQKDNRGQQPPNKRHNVKGPCTVRCGKCKMVGHLTQDCKAAIPLLLLRGLKDQNRGNKNGVGEARGKAYMLGGGDANPGSNIATDTLDVSYVVELADRRIFKTNTVLRAYTLGLLGHPFNIDLMLVELGSFDVIIDMDWLANHHTMIVYDEKIVRIPYGDEVLKVQGDRIDRGKKSKLSIISYTKTQKYIKKGSRVYSKIDLRSGYHQLRVREEDIPKTTFRTCYGFLKIAKPMTNLAQKSMKFDWSEKAKSAFQLLKQKLCSAPILDLPKGSENFVVYCDASRKGLGAILMQGEKKELNIRQHRWLELLSNYDCEIRYQPKKANVMADALSRKERNKPLRVRALVLTIVLNLPMQILNAQVAARKEENYGAKTLCGMIKKLEPRADGTLCLNRRSWIPCFGDLRTLIMCKSHKSKYLIHPGSNKMYQDLKKLYWWPNMKAEIASYVSKCLTYAKVKAECQKLSGLLVQPVIPVWKWEKITIDFVTKLPKTSSGQDTIWNEVVSRHGVSVSIISDRDSKFTSHFWKSLNKALGSYTDRRRKLLEFEVRYKVMLKVSPWKWGIRFEKQGKLNPRYIGPFKFLAKVGTVAYRLELPDQLSRVHSTFHVSNLKKCLSDEPLAISLDEIQIDDKLNFIEELVKIMDREVK</sequence>
<dbReference type="InterPro" id="IPR043128">
    <property type="entry name" value="Rev_trsase/Diguanyl_cyclase"/>
</dbReference>
<dbReference type="GO" id="GO:0015074">
    <property type="term" value="P:DNA integration"/>
    <property type="evidence" value="ECO:0007669"/>
    <property type="project" value="UniProtKB-KW"/>
</dbReference>
<dbReference type="GO" id="GO:0006310">
    <property type="term" value="P:DNA recombination"/>
    <property type="evidence" value="ECO:0007669"/>
    <property type="project" value="UniProtKB-KW"/>
</dbReference>
<dbReference type="GO" id="GO:0003887">
    <property type="term" value="F:DNA-directed DNA polymerase activity"/>
    <property type="evidence" value="ECO:0007669"/>
    <property type="project" value="UniProtKB-KW"/>
</dbReference>
<keyword evidence="2" id="KW-0479">Metal-binding</keyword>
<keyword evidence="10" id="KW-0233">DNA recombination</keyword>
<dbReference type="GO" id="GO:0003964">
    <property type="term" value="F:RNA-directed DNA polymerase activity"/>
    <property type="evidence" value="ECO:0007669"/>
    <property type="project" value="UniProtKB-KW"/>
</dbReference>
<evidence type="ECO:0000256" key="12">
    <source>
        <dbReference type="SAM" id="MobiDB-lite"/>
    </source>
</evidence>
<keyword evidence="4" id="KW-0378">Hydrolase</keyword>
<dbReference type="GO" id="GO:0003677">
    <property type="term" value="F:DNA binding"/>
    <property type="evidence" value="ECO:0007669"/>
    <property type="project" value="UniProtKB-KW"/>
</dbReference>
<feature type="domain" description="Integrase zinc-binding" evidence="14">
    <location>
        <begin position="483"/>
        <end position="538"/>
    </location>
</feature>
<protein>
    <submittedName>
        <fullName evidence="16">Reverse transcriptase domain-containing protein</fullName>
    </submittedName>
</protein>
<keyword evidence="1" id="KW-0645">Protease</keyword>
<dbReference type="InterPro" id="IPR012337">
    <property type="entry name" value="RNaseH-like_sf"/>
</dbReference>
<evidence type="ECO:0000256" key="5">
    <source>
        <dbReference type="ARBA" id="ARBA00022842"/>
    </source>
</evidence>
<reference evidence="16" key="1">
    <citation type="journal article" date="2019" name="Sci. Rep.">
        <title>Draft genome of Tanacetum cinerariifolium, the natural source of mosquito coil.</title>
        <authorList>
            <person name="Yamashiro T."/>
            <person name="Shiraishi A."/>
            <person name="Satake H."/>
            <person name="Nakayama K."/>
        </authorList>
    </citation>
    <scope>NUCLEOTIDE SEQUENCE</scope>
</reference>
<keyword evidence="7 16" id="KW-0695">RNA-directed DNA polymerase</keyword>
<dbReference type="InterPro" id="IPR056924">
    <property type="entry name" value="SH3_Tf2-1"/>
</dbReference>
<dbReference type="EMBL" id="BKCJ010121163">
    <property type="protein sequence ID" value="GEX64866.1"/>
    <property type="molecule type" value="Genomic_DNA"/>
</dbReference>
<evidence type="ECO:0000259" key="14">
    <source>
        <dbReference type="Pfam" id="PF17921"/>
    </source>
</evidence>
<feature type="compositionally biased region" description="Basic and acidic residues" evidence="12">
    <location>
        <begin position="77"/>
        <end position="86"/>
    </location>
</feature>
<evidence type="ECO:0000256" key="8">
    <source>
        <dbReference type="ARBA" id="ARBA00022932"/>
    </source>
</evidence>
<feature type="region of interest" description="Disordered" evidence="12">
    <location>
        <begin position="60"/>
        <end position="98"/>
    </location>
</feature>
<dbReference type="Gene3D" id="1.10.340.70">
    <property type="match status" value="1"/>
</dbReference>
<gene>
    <name evidence="16" type="ORF">Tci_336841</name>
</gene>
<comment type="caution">
    <text evidence="16">The sequence shown here is derived from an EMBL/GenBank/DDBJ whole genome shotgun (WGS) entry which is preliminary data.</text>
</comment>
<keyword evidence="9" id="KW-0238">DNA-binding</keyword>
<organism evidence="16">
    <name type="scientific">Tanacetum cinerariifolium</name>
    <name type="common">Dalmatian daisy</name>
    <name type="synonym">Chrysanthemum cinerariifolium</name>
    <dbReference type="NCBI Taxonomy" id="118510"/>
    <lineage>
        <taxon>Eukaryota</taxon>
        <taxon>Viridiplantae</taxon>
        <taxon>Streptophyta</taxon>
        <taxon>Embryophyta</taxon>
        <taxon>Tracheophyta</taxon>
        <taxon>Spermatophyta</taxon>
        <taxon>Magnoliopsida</taxon>
        <taxon>eudicotyledons</taxon>
        <taxon>Gunneridae</taxon>
        <taxon>Pentapetalae</taxon>
        <taxon>asterids</taxon>
        <taxon>campanulids</taxon>
        <taxon>Asterales</taxon>
        <taxon>Asteraceae</taxon>
        <taxon>Asteroideae</taxon>
        <taxon>Anthemideae</taxon>
        <taxon>Anthemidinae</taxon>
        <taxon>Tanacetum</taxon>
    </lineage>
</organism>
<feature type="domain" description="Reverse transcriptase/retrotransposon-derived protein RNase H-like" evidence="13">
    <location>
        <begin position="326"/>
        <end position="377"/>
    </location>
</feature>
<evidence type="ECO:0000259" key="13">
    <source>
        <dbReference type="Pfam" id="PF17919"/>
    </source>
</evidence>
<dbReference type="SUPFAM" id="SSF53098">
    <property type="entry name" value="Ribonuclease H-like"/>
    <property type="match status" value="1"/>
</dbReference>
<dbReference type="SUPFAM" id="SSF56672">
    <property type="entry name" value="DNA/RNA polymerases"/>
    <property type="match status" value="1"/>
</dbReference>
<dbReference type="InterPro" id="IPR041588">
    <property type="entry name" value="Integrase_H2C2"/>
</dbReference>
<evidence type="ECO:0000256" key="9">
    <source>
        <dbReference type="ARBA" id="ARBA00023125"/>
    </source>
</evidence>
<dbReference type="Pfam" id="PF17919">
    <property type="entry name" value="RT_RNaseH_2"/>
    <property type="match status" value="1"/>
</dbReference>
<evidence type="ECO:0000256" key="6">
    <source>
        <dbReference type="ARBA" id="ARBA00022908"/>
    </source>
</evidence>
<dbReference type="InterPro" id="IPR043502">
    <property type="entry name" value="DNA/RNA_pol_sf"/>
</dbReference>
<dbReference type="CDD" id="cd00303">
    <property type="entry name" value="retropepsin_like"/>
    <property type="match status" value="1"/>
</dbReference>
<keyword evidence="11" id="KW-0511">Multifunctional enzyme</keyword>
<dbReference type="PANTHER" id="PTHR37984">
    <property type="entry name" value="PROTEIN CBG26694"/>
    <property type="match status" value="1"/>
</dbReference>
<evidence type="ECO:0000256" key="11">
    <source>
        <dbReference type="ARBA" id="ARBA00023268"/>
    </source>
</evidence>
<evidence type="ECO:0000256" key="1">
    <source>
        <dbReference type="ARBA" id="ARBA00022670"/>
    </source>
</evidence>
<proteinExistence type="predicted"/>
<dbReference type="Pfam" id="PF24626">
    <property type="entry name" value="SH3_Tf2-1"/>
    <property type="match status" value="1"/>
</dbReference>
<dbReference type="PANTHER" id="PTHR37984:SF5">
    <property type="entry name" value="PROTEIN NYNRIN-LIKE"/>
    <property type="match status" value="1"/>
</dbReference>
<dbReference type="GO" id="GO:0046872">
    <property type="term" value="F:metal ion binding"/>
    <property type="evidence" value="ECO:0007669"/>
    <property type="project" value="UniProtKB-KW"/>
</dbReference>
<evidence type="ECO:0000256" key="10">
    <source>
        <dbReference type="ARBA" id="ARBA00023172"/>
    </source>
</evidence>
<evidence type="ECO:0000259" key="15">
    <source>
        <dbReference type="Pfam" id="PF24626"/>
    </source>
</evidence>
<keyword evidence="8" id="KW-0808">Transferase</keyword>
<dbReference type="Gene3D" id="3.30.70.270">
    <property type="match status" value="1"/>
</dbReference>
<evidence type="ECO:0000256" key="3">
    <source>
        <dbReference type="ARBA" id="ARBA00022750"/>
    </source>
</evidence>
<dbReference type="Pfam" id="PF17921">
    <property type="entry name" value="Integrase_H2C2"/>
    <property type="match status" value="1"/>
</dbReference>
<keyword evidence="8" id="KW-0239">DNA-directed DNA polymerase</keyword>
<keyword evidence="5" id="KW-0460">Magnesium</keyword>
<name>A0A699H9Z5_TANCI</name>
<dbReference type="GO" id="GO:0004190">
    <property type="term" value="F:aspartic-type endopeptidase activity"/>
    <property type="evidence" value="ECO:0007669"/>
    <property type="project" value="UniProtKB-KW"/>
</dbReference>
<accession>A0A699H9Z5</accession>
<dbReference type="AlphaFoldDB" id="A0A699H9Z5"/>